<dbReference type="InParanoid" id="D8LH78"/>
<keyword evidence="5" id="KW-0677">Repeat</keyword>
<proteinExistence type="predicted"/>
<dbReference type="OrthoDB" id="543373at2759"/>
<gene>
    <name evidence="9" type="ORF">Esi_0019_0070</name>
</gene>
<dbReference type="InterPro" id="IPR057672">
    <property type="entry name" value="TPR_IPO4/5"/>
</dbReference>
<protein>
    <recommendedName>
        <fullName evidence="8">IPO4/5-like TPR repeats domain-containing protein</fullName>
    </recommendedName>
</protein>
<dbReference type="EMBL" id="FN649750">
    <property type="protein sequence ID" value="CBN74297.1"/>
    <property type="molecule type" value="Genomic_DNA"/>
</dbReference>
<evidence type="ECO:0000256" key="3">
    <source>
        <dbReference type="ARBA" id="ARBA00022448"/>
    </source>
</evidence>
<feature type="domain" description="IPO4/5-like TPR repeats" evidence="8">
    <location>
        <begin position="101"/>
        <end position="254"/>
    </location>
</feature>
<comment type="subcellular location">
    <subcellularLocation>
        <location evidence="2">Cytoplasm</location>
    </subcellularLocation>
    <subcellularLocation>
        <location evidence="1">Nucleus</location>
    </subcellularLocation>
</comment>
<evidence type="ECO:0000256" key="4">
    <source>
        <dbReference type="ARBA" id="ARBA00022490"/>
    </source>
</evidence>
<dbReference type="AlphaFoldDB" id="D8LH78"/>
<evidence type="ECO:0000256" key="5">
    <source>
        <dbReference type="ARBA" id="ARBA00022737"/>
    </source>
</evidence>
<sequence length="1129" mass="119753">MSSGDANFEAVLAGLLSQDNAVRKNAEAVYNKELETQPAVIAGQLLRCLASAQAELIRTTCAVLIRRVVVPSGPHWSRLDSATKAALRAGLLSAIGNETSNPVARKICHAVAASASPDAGPWPELLPAVIYTAQSAEQSKKTLAFFLLGAMAETSLETLSRQASSLMQMCAEALSNLSQLATASGAFKAAAAVLQTIVDETEQSAFHAILPQMLQVLSAVLSAGEELEAQEMLESLVQLADVSPLFFRTSVAPLSEAMLAVGSASQLEFCTRAAGVEVLLSLAERAPAIMRKCSSIAPGVLPLAMALTCELDEDQTDWVAGPYDDDVDHDEEAAYGVEAMCRIIAALHGKATMPTALQLVPEYLAGADWRQRRAGLCALGALADSATKTFKEHLPSVAEAAISLLVDPSPRVRFQALQLTGRLSDLYPVDFQGVYHEKVVPAVCGLVSGPSQPVRVRGHAAAAIVNFVDTEDVPEEAVTPHLDALLSALCSCLNGGVPQSVQCRALTAVACVAKTAEAKFGKYYDSFIPGIKEIVLAAAPKAGTDPQNDLLLGQAMECAGMIGEAVGRARFKSDGLAMMSTLMERLGKGGVDGHSQFIFEHVAPACGNLCRALGEDLAMFLPVVLPPLFAALEEEVKFSMEAADPDDDGEECVTDEQTGTQTAVLNIRGLGAQRVTLSTFAIASKQTAARLLFEYAGALEGAFLPHVPASASALIPAVTFRFNEEVRSAAALALAKVYTSSLQADVSMASQLLSPCITVLLEGLQGESQDEARTCMSSALRDVLCACYESGGTDEATGSQLPPKMQAPMEAAAAISEQLVARVKASLERRVAKEAEFEGEGAWDEEDNDLLEEQIAPEEEVMEHLVDSLGYLLKGHGPAYLNVFDTVTAPVFGALLESSQPASLRWNAVCVFDDCVEHCGEGAHKYLPACFPAFMAGIMEESSPTLQMASVYGVQQTAKHAPAFILPRVAEVVRHLVHLINRPDAKDEDSLLVTENAVAALGTLCVSPALSSAVDRSQLLPLWLSHLPLKEDETEARVVHRTLCELVEQQDPNLLGNNLGKVSLVVSVLGQILEACLLDPDLAIVDATTGRRMGRILNGMQTSYPTEVMEKAWGGLTQGQKAAIQQACS</sequence>
<dbReference type="GO" id="GO:0005634">
    <property type="term" value="C:nucleus"/>
    <property type="evidence" value="ECO:0007669"/>
    <property type="project" value="UniProtKB-SubCell"/>
</dbReference>
<name>D8LH78_ECTSI</name>
<evidence type="ECO:0000259" key="8">
    <source>
        <dbReference type="Pfam" id="PF25780"/>
    </source>
</evidence>
<dbReference type="STRING" id="2880.D8LH78"/>
<reference evidence="9 10" key="1">
    <citation type="journal article" date="2010" name="Nature">
        <title>The Ectocarpus genome and the independent evolution of multicellularity in brown algae.</title>
        <authorList>
            <person name="Cock J.M."/>
            <person name="Sterck L."/>
            <person name="Rouze P."/>
            <person name="Scornet D."/>
            <person name="Allen A.E."/>
            <person name="Amoutzias G."/>
            <person name="Anthouard V."/>
            <person name="Artiguenave F."/>
            <person name="Aury J.M."/>
            <person name="Badger J.H."/>
            <person name="Beszteri B."/>
            <person name="Billiau K."/>
            <person name="Bonnet E."/>
            <person name="Bothwell J.H."/>
            <person name="Bowler C."/>
            <person name="Boyen C."/>
            <person name="Brownlee C."/>
            <person name="Carrano C.J."/>
            <person name="Charrier B."/>
            <person name="Cho G.Y."/>
            <person name="Coelho S.M."/>
            <person name="Collen J."/>
            <person name="Corre E."/>
            <person name="Da Silva C."/>
            <person name="Delage L."/>
            <person name="Delaroque N."/>
            <person name="Dittami S.M."/>
            <person name="Doulbeau S."/>
            <person name="Elias M."/>
            <person name="Farnham G."/>
            <person name="Gachon C.M."/>
            <person name="Gschloessl B."/>
            <person name="Heesch S."/>
            <person name="Jabbari K."/>
            <person name="Jubin C."/>
            <person name="Kawai H."/>
            <person name="Kimura K."/>
            <person name="Kloareg B."/>
            <person name="Kupper F.C."/>
            <person name="Lang D."/>
            <person name="Le Bail A."/>
            <person name="Leblanc C."/>
            <person name="Lerouge P."/>
            <person name="Lohr M."/>
            <person name="Lopez P.J."/>
            <person name="Martens C."/>
            <person name="Maumus F."/>
            <person name="Michel G."/>
            <person name="Miranda-Saavedra D."/>
            <person name="Morales J."/>
            <person name="Moreau H."/>
            <person name="Motomura T."/>
            <person name="Nagasato C."/>
            <person name="Napoli C.A."/>
            <person name="Nelson D.R."/>
            <person name="Nyvall-Collen P."/>
            <person name="Peters A.F."/>
            <person name="Pommier C."/>
            <person name="Potin P."/>
            <person name="Poulain J."/>
            <person name="Quesneville H."/>
            <person name="Read B."/>
            <person name="Rensing S.A."/>
            <person name="Ritter A."/>
            <person name="Rousvoal S."/>
            <person name="Samanta M."/>
            <person name="Samson G."/>
            <person name="Schroeder D.C."/>
            <person name="Segurens B."/>
            <person name="Strittmatter M."/>
            <person name="Tonon T."/>
            <person name="Tregear J.W."/>
            <person name="Valentin K."/>
            <person name="von Dassow P."/>
            <person name="Yamagishi T."/>
            <person name="Van de Peer Y."/>
            <person name="Wincker P."/>
        </authorList>
    </citation>
    <scope>NUCLEOTIDE SEQUENCE [LARGE SCALE GENOMIC DNA]</scope>
    <source>
        <strain evidence="10">Ec32 / CCAP1310/4</strain>
    </source>
</reference>
<dbReference type="eggNOG" id="KOG2171">
    <property type="taxonomic scope" value="Eukaryota"/>
</dbReference>
<dbReference type="InterPro" id="IPR040122">
    <property type="entry name" value="Importin_beta"/>
</dbReference>
<dbReference type="InterPro" id="IPR041653">
    <property type="entry name" value="Importin_rep_4"/>
</dbReference>
<dbReference type="Gene3D" id="1.25.10.10">
    <property type="entry name" value="Leucine-rich Repeat Variant"/>
    <property type="match status" value="1"/>
</dbReference>
<accession>D8LH78</accession>
<dbReference type="EMBL" id="FN648364">
    <property type="protein sequence ID" value="CBN74297.1"/>
    <property type="molecule type" value="Genomic_DNA"/>
</dbReference>
<evidence type="ECO:0000313" key="9">
    <source>
        <dbReference type="EMBL" id="CBN74297.1"/>
    </source>
</evidence>
<evidence type="ECO:0000313" key="10">
    <source>
        <dbReference type="Proteomes" id="UP000002630"/>
    </source>
</evidence>
<evidence type="ECO:0000256" key="1">
    <source>
        <dbReference type="ARBA" id="ARBA00004123"/>
    </source>
</evidence>
<evidence type="ECO:0000256" key="7">
    <source>
        <dbReference type="ARBA" id="ARBA00023242"/>
    </source>
</evidence>
<keyword evidence="6" id="KW-0653">Protein transport</keyword>
<dbReference type="Pfam" id="PF25780">
    <property type="entry name" value="TPR_IPO5"/>
    <property type="match status" value="1"/>
</dbReference>
<dbReference type="InterPro" id="IPR016024">
    <property type="entry name" value="ARM-type_fold"/>
</dbReference>
<dbReference type="Proteomes" id="UP000002630">
    <property type="component" value="Linkage Group LG25"/>
</dbReference>
<evidence type="ECO:0000256" key="2">
    <source>
        <dbReference type="ARBA" id="ARBA00004496"/>
    </source>
</evidence>
<dbReference type="PANTHER" id="PTHR10527">
    <property type="entry name" value="IMPORTIN BETA"/>
    <property type="match status" value="1"/>
</dbReference>
<dbReference type="OMA" id="NDSCYQD"/>
<keyword evidence="7" id="KW-0539">Nucleus</keyword>
<dbReference type="SUPFAM" id="SSF48371">
    <property type="entry name" value="ARM repeat"/>
    <property type="match status" value="2"/>
</dbReference>
<evidence type="ECO:0000256" key="6">
    <source>
        <dbReference type="ARBA" id="ARBA00022927"/>
    </source>
</evidence>
<dbReference type="Pfam" id="PF18808">
    <property type="entry name" value="Importin_rep_4"/>
    <property type="match status" value="1"/>
</dbReference>
<dbReference type="FunCoup" id="D8LH78">
    <property type="interactions" value="472"/>
</dbReference>
<keyword evidence="4" id="KW-0963">Cytoplasm</keyword>
<keyword evidence="10" id="KW-1185">Reference proteome</keyword>
<organism evidence="9 10">
    <name type="scientific">Ectocarpus siliculosus</name>
    <name type="common">Brown alga</name>
    <name type="synonym">Conferva siliculosa</name>
    <dbReference type="NCBI Taxonomy" id="2880"/>
    <lineage>
        <taxon>Eukaryota</taxon>
        <taxon>Sar</taxon>
        <taxon>Stramenopiles</taxon>
        <taxon>Ochrophyta</taxon>
        <taxon>PX clade</taxon>
        <taxon>Phaeophyceae</taxon>
        <taxon>Ectocarpales</taxon>
        <taxon>Ectocarpaceae</taxon>
        <taxon>Ectocarpus</taxon>
    </lineage>
</organism>
<keyword evidence="3" id="KW-0813">Transport</keyword>
<dbReference type="GO" id="GO:0006606">
    <property type="term" value="P:protein import into nucleus"/>
    <property type="evidence" value="ECO:0007669"/>
    <property type="project" value="InterPro"/>
</dbReference>
<dbReference type="GO" id="GO:0005737">
    <property type="term" value="C:cytoplasm"/>
    <property type="evidence" value="ECO:0007669"/>
    <property type="project" value="UniProtKB-SubCell"/>
</dbReference>
<dbReference type="InterPro" id="IPR011989">
    <property type="entry name" value="ARM-like"/>
</dbReference>